<comment type="caution">
    <text evidence="2">The sequence shown here is derived from an EMBL/GenBank/DDBJ whole genome shotgun (WGS) entry which is preliminary data.</text>
</comment>
<keyword evidence="3" id="KW-1185">Reference proteome</keyword>
<dbReference type="EMBL" id="JAUSUB010000013">
    <property type="protein sequence ID" value="MDQ0271146.1"/>
    <property type="molecule type" value="Genomic_DNA"/>
</dbReference>
<reference evidence="2 3" key="1">
    <citation type="submission" date="2023-07" db="EMBL/GenBank/DDBJ databases">
        <title>Genomic Encyclopedia of Type Strains, Phase IV (KMG-IV): sequencing the most valuable type-strain genomes for metagenomic binning, comparative biology and taxonomic classification.</title>
        <authorList>
            <person name="Goeker M."/>
        </authorList>
    </citation>
    <scope>NUCLEOTIDE SEQUENCE [LARGE SCALE GENOMIC DNA]</scope>
    <source>
        <strain evidence="2 3">DSM 23494</strain>
    </source>
</reference>
<sequence length="42" mass="4651">MRNEEIQRLNTAMIKHSRKGSGGPSSSEGHTFDAIGMSSKWM</sequence>
<accession>A0ABU0AK97</accession>
<feature type="region of interest" description="Disordered" evidence="1">
    <location>
        <begin position="1"/>
        <end position="42"/>
    </location>
</feature>
<evidence type="ECO:0000313" key="2">
    <source>
        <dbReference type="EMBL" id="MDQ0271146.1"/>
    </source>
</evidence>
<proteinExistence type="predicted"/>
<evidence type="ECO:0000313" key="3">
    <source>
        <dbReference type="Proteomes" id="UP001238088"/>
    </source>
</evidence>
<evidence type="ECO:0000256" key="1">
    <source>
        <dbReference type="SAM" id="MobiDB-lite"/>
    </source>
</evidence>
<organism evidence="2 3">
    <name type="scientific">Cytobacillus purgationiresistens</name>
    <dbReference type="NCBI Taxonomy" id="863449"/>
    <lineage>
        <taxon>Bacteria</taxon>
        <taxon>Bacillati</taxon>
        <taxon>Bacillota</taxon>
        <taxon>Bacilli</taxon>
        <taxon>Bacillales</taxon>
        <taxon>Bacillaceae</taxon>
        <taxon>Cytobacillus</taxon>
    </lineage>
</organism>
<dbReference type="Proteomes" id="UP001238088">
    <property type="component" value="Unassembled WGS sequence"/>
</dbReference>
<protein>
    <submittedName>
        <fullName evidence="2">Uncharacterized protein</fullName>
    </submittedName>
</protein>
<name>A0ABU0AK97_9BACI</name>
<gene>
    <name evidence="2" type="ORF">J2S17_003034</name>
</gene>